<organism evidence="1 2">
    <name type="scientific">Streptomyces scopuliridis</name>
    <dbReference type="NCBI Taxonomy" id="452529"/>
    <lineage>
        <taxon>Bacteria</taxon>
        <taxon>Bacillati</taxon>
        <taxon>Actinomycetota</taxon>
        <taxon>Actinomycetes</taxon>
        <taxon>Kitasatosporales</taxon>
        <taxon>Streptomycetaceae</taxon>
        <taxon>Streptomyces</taxon>
    </lineage>
</organism>
<dbReference type="EMBL" id="CP109109">
    <property type="protein sequence ID" value="WSB95627.1"/>
    <property type="molecule type" value="Genomic_DNA"/>
</dbReference>
<accession>A0ACD4ZBD0</accession>
<dbReference type="Proteomes" id="UP001348369">
    <property type="component" value="Chromosome"/>
</dbReference>
<keyword evidence="2" id="KW-1185">Reference proteome</keyword>
<evidence type="ECO:0000313" key="1">
    <source>
        <dbReference type="EMBL" id="WSB95627.1"/>
    </source>
</evidence>
<gene>
    <name evidence="1" type="ORF">OG835_00285</name>
</gene>
<reference evidence="1" key="1">
    <citation type="submission" date="2022-10" db="EMBL/GenBank/DDBJ databases">
        <title>The complete genomes of actinobacterial strains from the NBC collection.</title>
        <authorList>
            <person name="Joergensen T.S."/>
            <person name="Alvarez Arevalo M."/>
            <person name="Sterndorff E.B."/>
            <person name="Faurdal D."/>
            <person name="Vuksanovic O."/>
            <person name="Mourched A.-S."/>
            <person name="Charusanti P."/>
            <person name="Shaw S."/>
            <person name="Blin K."/>
            <person name="Weber T."/>
        </authorList>
    </citation>
    <scope>NUCLEOTIDE SEQUENCE</scope>
    <source>
        <strain evidence="1">NBC 01771</strain>
    </source>
</reference>
<evidence type="ECO:0000313" key="2">
    <source>
        <dbReference type="Proteomes" id="UP001348369"/>
    </source>
</evidence>
<proteinExistence type="predicted"/>
<protein>
    <submittedName>
        <fullName evidence="1">Glycosyltransferase family 4 protein</fullName>
    </submittedName>
</protein>
<name>A0ACD4ZBD0_9ACTN</name>
<sequence length="436" mass="48588">MDKRKLGIVVCAHDGISSMYAGVGTAIDGYFRGIDRLRRELDAEYEIRVWAITPWSAPSNCGYSPTQLEKIRRICRSTGGDVLECFNVSDGFDQYGDIDNWSITSPTAALLAYQVLKGFAPDDAIVIAACTPFAMTPAILKRHLDFDVDLRAVWIPHNTSLIEERGAYNTKRIDFELASVESINATPGFFVGYLNPYMREHLGRDYGVQDDKLIPLLNGISENAVPVYPQDEIRHAVEQRAIPTDKRIVFTFGRGVHIKGFDIFMRAAAELADLDCHFVLQVAAWSMDYPIVAELKKLEQPNITLLFGLDLVFPKQLMQWDNTDIVAVLSRHEAAGLIPMEVRSYGSALILVSNVGGLPGQVREGIDGFVTELDVDDVARTMREILSLPETQKSEIAAAGVKLIREEYIMSKNFVATIRLLLERGQHSDEGCEQIS</sequence>